<evidence type="ECO:0000313" key="1">
    <source>
        <dbReference type="EMBL" id="MEQ3354085.1"/>
    </source>
</evidence>
<comment type="caution">
    <text evidence="1">The sequence shown here is derived from an EMBL/GenBank/DDBJ whole genome shotgun (WGS) entry which is preliminary data.</text>
</comment>
<accession>A0ABV1J806</accession>
<reference evidence="1 2" key="1">
    <citation type="submission" date="2024-04" db="EMBL/GenBank/DDBJ databases">
        <title>Human intestinal bacterial collection.</title>
        <authorList>
            <person name="Pauvert C."/>
            <person name="Hitch T.C.A."/>
            <person name="Clavel T."/>
        </authorList>
    </citation>
    <scope>NUCLEOTIDE SEQUENCE [LARGE SCALE GENOMIC DNA]</scope>
    <source>
        <strain evidence="1 2">CLA-SR-H026</strain>
    </source>
</reference>
<dbReference type="EMBL" id="JBBNPS010000022">
    <property type="protein sequence ID" value="MEQ3354085.1"/>
    <property type="molecule type" value="Genomic_DNA"/>
</dbReference>
<name>A0ABV1J806_9FIRM</name>
<organism evidence="1 2">
    <name type="scientific">Aedoeadaptatus acetigenes</name>
    <dbReference type="NCBI Taxonomy" id="2981723"/>
    <lineage>
        <taxon>Bacteria</taxon>
        <taxon>Bacillati</taxon>
        <taxon>Bacillota</taxon>
        <taxon>Tissierellia</taxon>
        <taxon>Tissierellales</taxon>
        <taxon>Peptoniphilaceae</taxon>
        <taxon>Aedoeadaptatus</taxon>
    </lineage>
</organism>
<dbReference type="GO" id="GO:0016301">
    <property type="term" value="F:kinase activity"/>
    <property type="evidence" value="ECO:0007669"/>
    <property type="project" value="UniProtKB-KW"/>
</dbReference>
<keyword evidence="1" id="KW-0418">Kinase</keyword>
<keyword evidence="1" id="KW-0808">Transferase</keyword>
<evidence type="ECO:0000313" key="2">
    <source>
        <dbReference type="Proteomes" id="UP001481872"/>
    </source>
</evidence>
<dbReference type="RefSeq" id="WP_349054400.1">
    <property type="nucleotide sequence ID" value="NZ_JBBNPS010000022.1"/>
</dbReference>
<sequence>MGLLFNDNEAIKKEVEEKFGAQAKYLFAMKHNGPVKSTLKLFLLDGLYAYEANRTFVLVFDKKGIYEKEISNSDKKEFYLYPESEIENFEVHREAKKATIHFLHIGKSIAYEIPFRGRLFSENEDQFNGLEKADWQRI</sequence>
<keyword evidence="2" id="KW-1185">Reference proteome</keyword>
<gene>
    <name evidence="1" type="ORF">AAA081_07260</name>
</gene>
<dbReference type="Proteomes" id="UP001481872">
    <property type="component" value="Unassembled WGS sequence"/>
</dbReference>
<proteinExistence type="predicted"/>
<protein>
    <submittedName>
        <fullName evidence="1">Histidine kinase</fullName>
    </submittedName>
</protein>